<organism evidence="1 2">
    <name type="scientific">Ancylobacter oerskovii</name>
    <dbReference type="NCBI Taxonomy" id="459519"/>
    <lineage>
        <taxon>Bacteria</taxon>
        <taxon>Pseudomonadati</taxon>
        <taxon>Pseudomonadota</taxon>
        <taxon>Alphaproteobacteria</taxon>
        <taxon>Hyphomicrobiales</taxon>
        <taxon>Xanthobacteraceae</taxon>
        <taxon>Ancylobacter</taxon>
    </lineage>
</organism>
<dbReference type="Proteomes" id="UP001597299">
    <property type="component" value="Unassembled WGS sequence"/>
</dbReference>
<evidence type="ECO:0000313" key="2">
    <source>
        <dbReference type="Proteomes" id="UP001597299"/>
    </source>
</evidence>
<proteinExistence type="predicted"/>
<dbReference type="InterPro" id="IPR010877">
    <property type="entry name" value="Phage_Mu_Gp46"/>
</dbReference>
<protein>
    <submittedName>
        <fullName evidence="1">Phage GP46 family protein</fullName>
    </submittedName>
</protein>
<name>A0ABW4Z345_9HYPH</name>
<keyword evidence="2" id="KW-1185">Reference proteome</keyword>
<gene>
    <name evidence="1" type="ORF">ACFSNC_20960</name>
</gene>
<accession>A0ABW4Z345</accession>
<sequence length="151" mass="17309">MSDIRTLWNPDTLHAEWLLNGSVLDTGRDLETAFVISLMTDALADENDVLPDPTDDDRRGWWADWQAADIWGAPPIGSKLWLLRREKWTEAVRLRAEDYVRTGLAWFLDEKIGTRLDVSAVRAEIGVIEVTVTAYRGPEQLVALRFRTLWD</sequence>
<evidence type="ECO:0000313" key="1">
    <source>
        <dbReference type="EMBL" id="MFD2142885.1"/>
    </source>
</evidence>
<reference evidence="2" key="1">
    <citation type="journal article" date="2019" name="Int. J. Syst. Evol. Microbiol.">
        <title>The Global Catalogue of Microorganisms (GCM) 10K type strain sequencing project: providing services to taxonomists for standard genome sequencing and annotation.</title>
        <authorList>
            <consortium name="The Broad Institute Genomics Platform"/>
            <consortium name="The Broad Institute Genome Sequencing Center for Infectious Disease"/>
            <person name="Wu L."/>
            <person name="Ma J."/>
        </authorList>
    </citation>
    <scope>NUCLEOTIDE SEQUENCE [LARGE SCALE GENOMIC DNA]</scope>
    <source>
        <strain evidence="2">CCM 7435</strain>
    </source>
</reference>
<dbReference type="Pfam" id="PF07409">
    <property type="entry name" value="GP46"/>
    <property type="match status" value="1"/>
</dbReference>
<dbReference type="RefSeq" id="WP_213356158.1">
    <property type="nucleotide sequence ID" value="NZ_JAHBGB010000044.1"/>
</dbReference>
<dbReference type="EMBL" id="JBHUHD010000001">
    <property type="protein sequence ID" value="MFD2142885.1"/>
    <property type="molecule type" value="Genomic_DNA"/>
</dbReference>
<comment type="caution">
    <text evidence="1">The sequence shown here is derived from an EMBL/GenBank/DDBJ whole genome shotgun (WGS) entry which is preliminary data.</text>
</comment>